<keyword evidence="1" id="KW-0472">Membrane</keyword>
<gene>
    <name evidence="3" type="ORF">UFOVP1276_21</name>
    <name evidence="4" type="ORF">UFOVP1403_45</name>
    <name evidence="5" type="ORF">UFOVP1507_29</name>
    <name evidence="2" type="ORF">UFOVP875_52</name>
</gene>
<proteinExistence type="predicted"/>
<organism evidence="5">
    <name type="scientific">uncultured Caudovirales phage</name>
    <dbReference type="NCBI Taxonomy" id="2100421"/>
    <lineage>
        <taxon>Viruses</taxon>
        <taxon>Duplodnaviria</taxon>
        <taxon>Heunggongvirae</taxon>
        <taxon>Uroviricota</taxon>
        <taxon>Caudoviricetes</taxon>
        <taxon>Peduoviridae</taxon>
        <taxon>Maltschvirus</taxon>
        <taxon>Maltschvirus maltsch</taxon>
    </lineage>
</organism>
<evidence type="ECO:0000313" key="4">
    <source>
        <dbReference type="EMBL" id="CAB4205214.1"/>
    </source>
</evidence>
<evidence type="ECO:0000256" key="1">
    <source>
        <dbReference type="SAM" id="Phobius"/>
    </source>
</evidence>
<protein>
    <submittedName>
        <fullName evidence="5">Uncharacterized protein</fullName>
    </submittedName>
</protein>
<dbReference type="EMBL" id="LR797358">
    <property type="protein sequence ID" value="CAB4205214.1"/>
    <property type="molecule type" value="Genomic_DNA"/>
</dbReference>
<evidence type="ECO:0000313" key="3">
    <source>
        <dbReference type="EMBL" id="CAB4195043.1"/>
    </source>
</evidence>
<dbReference type="EMBL" id="LR797223">
    <property type="protein sequence ID" value="CAB4195043.1"/>
    <property type="molecule type" value="Genomic_DNA"/>
</dbReference>
<feature type="transmembrane region" description="Helical" evidence="1">
    <location>
        <begin position="7"/>
        <end position="26"/>
    </location>
</feature>
<evidence type="ECO:0000313" key="2">
    <source>
        <dbReference type="EMBL" id="CAB4168233.1"/>
    </source>
</evidence>
<keyword evidence="1" id="KW-0812">Transmembrane</keyword>
<keyword evidence="1" id="KW-1133">Transmembrane helix</keyword>
<dbReference type="EMBL" id="LR798457">
    <property type="protein sequence ID" value="CAB5238093.1"/>
    <property type="molecule type" value="Genomic_DNA"/>
</dbReference>
<evidence type="ECO:0000313" key="5">
    <source>
        <dbReference type="EMBL" id="CAB5238093.1"/>
    </source>
</evidence>
<dbReference type="EMBL" id="LR796819">
    <property type="protein sequence ID" value="CAB4168233.1"/>
    <property type="molecule type" value="Genomic_DNA"/>
</dbReference>
<name>A0A6J7XLV1_9CAUD</name>
<reference evidence="5" key="1">
    <citation type="submission" date="2020-05" db="EMBL/GenBank/DDBJ databases">
        <authorList>
            <person name="Chiriac C."/>
            <person name="Salcher M."/>
            <person name="Ghai R."/>
            <person name="Kavagutti S V."/>
        </authorList>
    </citation>
    <scope>NUCLEOTIDE SEQUENCE</scope>
</reference>
<accession>A0A6J7XLV1</accession>
<sequence>MRLLADFFALVGLVSTIIVVGFYMGYATYQPKCYTVASVFTKECK</sequence>